<accession>A0AAP0J0Q6</accession>
<comment type="caution">
    <text evidence="2">The sequence shown here is derived from an EMBL/GenBank/DDBJ whole genome shotgun (WGS) entry which is preliminary data.</text>
</comment>
<sequence>MRRCEELKNEIDSTHISLSTHHNRPPDNSLRPLPSLSKSLSETHKSLHYLPSPRVVAASAGGGALSRLAARKAVADYRAPQNTPSPSTSLSSAPPCQPPPPETLTAVAGPSAAIACAILPLDRRS</sequence>
<dbReference type="AlphaFoldDB" id="A0AAP0J0Q6"/>
<reference evidence="2 3" key="1">
    <citation type="submission" date="2024-01" db="EMBL/GenBank/DDBJ databases">
        <title>Genome assemblies of Stephania.</title>
        <authorList>
            <person name="Yang L."/>
        </authorList>
    </citation>
    <scope>NUCLEOTIDE SEQUENCE [LARGE SCALE GENOMIC DNA]</scope>
    <source>
        <strain evidence="2">JXDWG</strain>
        <tissue evidence="2">Leaf</tissue>
    </source>
</reference>
<protein>
    <submittedName>
        <fullName evidence="2">Uncharacterized protein</fullName>
    </submittedName>
</protein>
<dbReference type="Proteomes" id="UP001419268">
    <property type="component" value="Unassembled WGS sequence"/>
</dbReference>
<dbReference type="EMBL" id="JBBNAG010000006">
    <property type="protein sequence ID" value="KAK9125331.1"/>
    <property type="molecule type" value="Genomic_DNA"/>
</dbReference>
<feature type="compositionally biased region" description="Low complexity" evidence="1">
    <location>
        <begin position="80"/>
        <end position="94"/>
    </location>
</feature>
<name>A0AAP0J0Q6_9MAGN</name>
<evidence type="ECO:0000313" key="3">
    <source>
        <dbReference type="Proteomes" id="UP001419268"/>
    </source>
</evidence>
<evidence type="ECO:0000313" key="2">
    <source>
        <dbReference type="EMBL" id="KAK9125331.1"/>
    </source>
</evidence>
<proteinExistence type="predicted"/>
<gene>
    <name evidence="2" type="ORF">Scep_014177</name>
</gene>
<feature type="region of interest" description="Disordered" evidence="1">
    <location>
        <begin position="15"/>
        <end position="45"/>
    </location>
</feature>
<feature type="compositionally biased region" description="Low complexity" evidence="1">
    <location>
        <begin position="29"/>
        <end position="40"/>
    </location>
</feature>
<feature type="region of interest" description="Disordered" evidence="1">
    <location>
        <begin position="76"/>
        <end position="107"/>
    </location>
</feature>
<keyword evidence="3" id="KW-1185">Reference proteome</keyword>
<evidence type="ECO:0000256" key="1">
    <source>
        <dbReference type="SAM" id="MobiDB-lite"/>
    </source>
</evidence>
<organism evidence="2 3">
    <name type="scientific">Stephania cephalantha</name>
    <dbReference type="NCBI Taxonomy" id="152367"/>
    <lineage>
        <taxon>Eukaryota</taxon>
        <taxon>Viridiplantae</taxon>
        <taxon>Streptophyta</taxon>
        <taxon>Embryophyta</taxon>
        <taxon>Tracheophyta</taxon>
        <taxon>Spermatophyta</taxon>
        <taxon>Magnoliopsida</taxon>
        <taxon>Ranunculales</taxon>
        <taxon>Menispermaceae</taxon>
        <taxon>Menispermoideae</taxon>
        <taxon>Cissampelideae</taxon>
        <taxon>Stephania</taxon>
    </lineage>
</organism>